<dbReference type="EnsemblMetazoa" id="CLYHEMT013514.1">
    <property type="protein sequence ID" value="CLYHEMP013514.1"/>
    <property type="gene ID" value="CLYHEMG013514"/>
</dbReference>
<dbReference type="Proteomes" id="UP000594262">
    <property type="component" value="Unplaced"/>
</dbReference>
<sequence length="152" mass="16962">MNSFGMLAIIVQMFWMNSVNAEIGCYQCQLGNGGCINPIEAEPPIRVEYCTGNKVCSTETRYARQNSSIPFDEEPVFIQRTCQSIGSPMCDFTKEKPCIKDQNNENMYVCYSCCSNNKCNTDVPVFSHASKNALPVLVITFCSVILSAILFH</sequence>
<organism evidence="2 3">
    <name type="scientific">Clytia hemisphaerica</name>
    <dbReference type="NCBI Taxonomy" id="252671"/>
    <lineage>
        <taxon>Eukaryota</taxon>
        <taxon>Metazoa</taxon>
        <taxon>Cnidaria</taxon>
        <taxon>Hydrozoa</taxon>
        <taxon>Hydroidolina</taxon>
        <taxon>Leptothecata</taxon>
        <taxon>Obeliida</taxon>
        <taxon>Clytiidae</taxon>
        <taxon>Clytia</taxon>
    </lineage>
</organism>
<keyword evidence="1" id="KW-0732">Signal</keyword>
<feature type="chain" id="PRO_5029605195" evidence="1">
    <location>
        <begin position="22"/>
        <end position="152"/>
    </location>
</feature>
<proteinExistence type="predicted"/>
<dbReference type="AlphaFoldDB" id="A0A7M5WV00"/>
<protein>
    <submittedName>
        <fullName evidence="2">Uncharacterized protein</fullName>
    </submittedName>
</protein>
<feature type="signal peptide" evidence="1">
    <location>
        <begin position="1"/>
        <end position="21"/>
    </location>
</feature>
<evidence type="ECO:0000256" key="1">
    <source>
        <dbReference type="SAM" id="SignalP"/>
    </source>
</evidence>
<keyword evidence="3" id="KW-1185">Reference proteome</keyword>
<accession>A0A7M5WV00</accession>
<evidence type="ECO:0000313" key="2">
    <source>
        <dbReference type="EnsemblMetazoa" id="CLYHEMP013514.1"/>
    </source>
</evidence>
<reference evidence="2" key="1">
    <citation type="submission" date="2021-01" db="UniProtKB">
        <authorList>
            <consortium name="EnsemblMetazoa"/>
        </authorList>
    </citation>
    <scope>IDENTIFICATION</scope>
</reference>
<evidence type="ECO:0000313" key="3">
    <source>
        <dbReference type="Proteomes" id="UP000594262"/>
    </source>
</evidence>
<name>A0A7M5WV00_9CNID</name>